<name>A0ABW5P7M4_9DEIO</name>
<dbReference type="EMBL" id="JBHUMK010000066">
    <property type="protein sequence ID" value="MFD2610459.1"/>
    <property type="molecule type" value="Genomic_DNA"/>
</dbReference>
<gene>
    <name evidence="3" type="ORF">ACFSR9_13575</name>
</gene>
<dbReference type="RefSeq" id="WP_386846649.1">
    <property type="nucleotide sequence ID" value="NZ_JBHUMK010000066.1"/>
</dbReference>
<comment type="similarity">
    <text evidence="1">Belongs to the DinB family.</text>
</comment>
<dbReference type="InterPro" id="IPR007837">
    <property type="entry name" value="DinB"/>
</dbReference>
<dbReference type="Proteomes" id="UP001597475">
    <property type="component" value="Unassembled WGS sequence"/>
</dbReference>
<keyword evidence="4" id="KW-1185">Reference proteome</keyword>
<keyword evidence="2" id="KW-0479">Metal-binding</keyword>
<evidence type="ECO:0000313" key="3">
    <source>
        <dbReference type="EMBL" id="MFD2610459.1"/>
    </source>
</evidence>
<evidence type="ECO:0000256" key="2">
    <source>
        <dbReference type="ARBA" id="ARBA00022723"/>
    </source>
</evidence>
<dbReference type="PANTHER" id="PTHR37302:SF1">
    <property type="entry name" value="PROTEIN DINB"/>
    <property type="match status" value="1"/>
</dbReference>
<dbReference type="SUPFAM" id="SSF109854">
    <property type="entry name" value="DinB/YfiT-like putative metalloenzymes"/>
    <property type="match status" value="1"/>
</dbReference>
<organism evidence="3 4">
    <name type="scientific">Deinococcus taklimakanensis</name>
    <dbReference type="NCBI Taxonomy" id="536443"/>
    <lineage>
        <taxon>Bacteria</taxon>
        <taxon>Thermotogati</taxon>
        <taxon>Deinococcota</taxon>
        <taxon>Deinococci</taxon>
        <taxon>Deinococcales</taxon>
        <taxon>Deinococcaceae</taxon>
        <taxon>Deinococcus</taxon>
    </lineage>
</organism>
<evidence type="ECO:0000256" key="1">
    <source>
        <dbReference type="ARBA" id="ARBA00008635"/>
    </source>
</evidence>
<dbReference type="InterPro" id="IPR034660">
    <property type="entry name" value="DinB/YfiT-like"/>
</dbReference>
<accession>A0ABW5P7M4</accession>
<proteinExistence type="inferred from homology"/>
<sequence length="170" mass="18999">MTDLSLLLESFRRNGRVNQTLLDALTPEDLDLSDGKGGWTLGKHLGHLADFRPGWLSLISPEHAAHLPRATSGDWQHFDLAERDPAKLADAFRLGDEAAVRAVQSALDEGRTFPDPYAEGTYQSSPAHFLQHIIVHDSHHRGQIMALLRQGGRTPEQMNVLDGHWGIWRE</sequence>
<dbReference type="Gene3D" id="1.20.120.450">
    <property type="entry name" value="dinb family like domain"/>
    <property type="match status" value="1"/>
</dbReference>
<dbReference type="Pfam" id="PF05163">
    <property type="entry name" value="DinB"/>
    <property type="match status" value="1"/>
</dbReference>
<evidence type="ECO:0000313" key="4">
    <source>
        <dbReference type="Proteomes" id="UP001597475"/>
    </source>
</evidence>
<protein>
    <submittedName>
        <fullName evidence="3">DinB family protein</fullName>
    </submittedName>
</protein>
<reference evidence="4" key="1">
    <citation type="journal article" date="2019" name="Int. J. Syst. Evol. Microbiol.">
        <title>The Global Catalogue of Microorganisms (GCM) 10K type strain sequencing project: providing services to taxonomists for standard genome sequencing and annotation.</title>
        <authorList>
            <consortium name="The Broad Institute Genomics Platform"/>
            <consortium name="The Broad Institute Genome Sequencing Center for Infectious Disease"/>
            <person name="Wu L."/>
            <person name="Ma J."/>
        </authorList>
    </citation>
    <scope>NUCLEOTIDE SEQUENCE [LARGE SCALE GENOMIC DNA]</scope>
    <source>
        <strain evidence="4">KCTC 33842</strain>
    </source>
</reference>
<dbReference type="PANTHER" id="PTHR37302">
    <property type="entry name" value="SLR1116 PROTEIN"/>
    <property type="match status" value="1"/>
</dbReference>
<comment type="caution">
    <text evidence="3">The sequence shown here is derived from an EMBL/GenBank/DDBJ whole genome shotgun (WGS) entry which is preliminary data.</text>
</comment>